<proteinExistence type="inferred from homology"/>
<evidence type="ECO:0000313" key="5">
    <source>
        <dbReference type="EMBL" id="CCE96952.1"/>
    </source>
</evidence>
<gene>
    <name evidence="5" type="ordered locus">SFHH103_02457</name>
</gene>
<name>G9A9N1_SINF1</name>
<evidence type="ECO:0000256" key="3">
    <source>
        <dbReference type="SAM" id="SignalP"/>
    </source>
</evidence>
<dbReference type="eggNOG" id="COG1879">
    <property type="taxonomic scope" value="Bacteria"/>
</dbReference>
<accession>G9A9N1</accession>
<evidence type="ECO:0000313" key="6">
    <source>
        <dbReference type="Proteomes" id="UP000007735"/>
    </source>
</evidence>
<keyword evidence="3" id="KW-0732">Signal</keyword>
<evidence type="ECO:0000256" key="2">
    <source>
        <dbReference type="ARBA" id="ARBA00007639"/>
    </source>
</evidence>
<dbReference type="Pfam" id="PF13407">
    <property type="entry name" value="Peripla_BP_4"/>
    <property type="match status" value="1"/>
</dbReference>
<dbReference type="AlphaFoldDB" id="G9A9N1"/>
<feature type="signal peptide" evidence="3">
    <location>
        <begin position="1"/>
        <end position="26"/>
    </location>
</feature>
<dbReference type="Proteomes" id="UP000007735">
    <property type="component" value="Chromosome"/>
</dbReference>
<dbReference type="SUPFAM" id="SSF53822">
    <property type="entry name" value="Periplasmic binding protein-like I"/>
    <property type="match status" value="1"/>
</dbReference>
<dbReference type="RefSeq" id="WP_014329386.1">
    <property type="nucleotide sequence ID" value="NC_016812.1"/>
</dbReference>
<protein>
    <recommendedName>
        <fullName evidence="4">Periplasmic binding protein domain-containing protein</fullName>
    </recommendedName>
</protein>
<comment type="subcellular location">
    <subcellularLocation>
        <location evidence="1">Periplasm</location>
    </subcellularLocation>
</comment>
<dbReference type="PANTHER" id="PTHR30036">
    <property type="entry name" value="D-XYLOSE-BINDING PERIPLASMIC PROTEIN"/>
    <property type="match status" value="1"/>
</dbReference>
<dbReference type="InterPro" id="IPR028082">
    <property type="entry name" value="Peripla_BP_I"/>
</dbReference>
<evidence type="ECO:0000256" key="1">
    <source>
        <dbReference type="ARBA" id="ARBA00004418"/>
    </source>
</evidence>
<dbReference type="InterPro" id="IPR025997">
    <property type="entry name" value="SBP_2_dom"/>
</dbReference>
<dbReference type="STRING" id="1117943.SFHH103_02457"/>
<reference evidence="5 6" key="1">
    <citation type="journal article" date="2012" name="J. Bacteriol.">
        <title>Genome sequence of the soybean symbiont Sinorhizobium fredii HH103.</title>
        <authorList>
            <person name="Weidner S."/>
            <person name="Becker A."/>
            <person name="Bonilla I."/>
            <person name="Jaenicke S."/>
            <person name="Lloret J."/>
            <person name="Margaret I."/>
            <person name="Puhler A."/>
            <person name="Ruiz-Sainz J.E."/>
            <person name="Schneiker-Bekel S."/>
            <person name="Szczepanowski R."/>
            <person name="Vinardell J.M."/>
            <person name="Zehner S."/>
            <person name="Gottfert M."/>
        </authorList>
    </citation>
    <scope>NUCLEOTIDE SEQUENCE [LARGE SCALE GENOMIC DNA]</scope>
    <source>
        <strain evidence="5 6">HH103</strain>
    </source>
</reference>
<dbReference type="HOGENOM" id="CLU_037628_3_5_5"/>
<dbReference type="InterPro" id="IPR050555">
    <property type="entry name" value="Bact_Solute-Bind_Prot2"/>
</dbReference>
<dbReference type="GO" id="GO:0030288">
    <property type="term" value="C:outer membrane-bounded periplasmic space"/>
    <property type="evidence" value="ECO:0007669"/>
    <property type="project" value="TreeGrafter"/>
</dbReference>
<dbReference type="KEGG" id="sfh:SFHH103_02457"/>
<dbReference type="GO" id="GO:0030246">
    <property type="term" value="F:carbohydrate binding"/>
    <property type="evidence" value="ECO:0007669"/>
    <property type="project" value="TreeGrafter"/>
</dbReference>
<dbReference type="PATRIC" id="fig|380.5.peg.2615"/>
<feature type="chain" id="PRO_5003519969" description="Periplasmic binding protein domain-containing protein" evidence="3">
    <location>
        <begin position="27"/>
        <end position="326"/>
    </location>
</feature>
<organism evidence="5 6">
    <name type="scientific">Sinorhizobium fredii (strain HH103)</name>
    <dbReference type="NCBI Taxonomy" id="1117943"/>
    <lineage>
        <taxon>Bacteria</taxon>
        <taxon>Pseudomonadati</taxon>
        <taxon>Pseudomonadota</taxon>
        <taxon>Alphaproteobacteria</taxon>
        <taxon>Hyphomicrobiales</taxon>
        <taxon>Rhizobiaceae</taxon>
        <taxon>Sinorhizobium/Ensifer group</taxon>
        <taxon>Sinorhizobium</taxon>
    </lineage>
</organism>
<sequence>MSFTKRALCGLLTGVALVMGVSSAMAEGANIFVVGGKPDDPFWSIVKRGAEDAGKVVEAQGGSVTWLGPQNYDNLGVDAAELIRQAIDQGADAIVGPDWVPEAMDPAFKQVVDAGIPLVIYNAGGIEAADRLGAMNYVGSNDYLSGKAAGTYFAKKDLKNAVCLNTLPGAANIEAFCKGMIDGVTEGGGVASALPLPATSFGSATAVAQALKAHLLQNPDIKAVFAIGNVDTNSAVNGVTQAGKQGQVHVCGMNMDETILNNIKSGTQLCAIDQQGYLQGYLAVSILNGKVNYGLTVPTREILTGPGVIDKSNVDATLEGVKAGAR</sequence>
<feature type="domain" description="Periplasmic binding protein" evidence="4">
    <location>
        <begin position="33"/>
        <end position="288"/>
    </location>
</feature>
<evidence type="ECO:0000259" key="4">
    <source>
        <dbReference type="Pfam" id="PF13407"/>
    </source>
</evidence>
<dbReference type="PANTHER" id="PTHR30036:SF7">
    <property type="entry name" value="ABC TRANSPORTER PERIPLASMIC-BINDING PROTEIN YPHF"/>
    <property type="match status" value="1"/>
</dbReference>
<comment type="similarity">
    <text evidence="2">Belongs to the bacterial solute-binding protein 2 family.</text>
</comment>
<dbReference type="Gene3D" id="3.40.50.2300">
    <property type="match status" value="2"/>
</dbReference>
<dbReference type="CDD" id="cd06312">
    <property type="entry name" value="PBP1_ABC_sugar_binding-like"/>
    <property type="match status" value="1"/>
</dbReference>
<dbReference type="EMBL" id="HE616890">
    <property type="protein sequence ID" value="CCE96952.1"/>
    <property type="molecule type" value="Genomic_DNA"/>
</dbReference>